<evidence type="ECO:0000256" key="8">
    <source>
        <dbReference type="RuleBase" id="RU000461"/>
    </source>
</evidence>
<proteinExistence type="inferred from homology"/>
<keyword evidence="5 8" id="KW-0408">Iron</keyword>
<evidence type="ECO:0000256" key="3">
    <source>
        <dbReference type="ARBA" id="ARBA00022723"/>
    </source>
</evidence>
<dbReference type="InterPro" id="IPR019742">
    <property type="entry name" value="MacrogloblnA2_CS"/>
</dbReference>
<gene>
    <name evidence="10" type="ORF">HDA32_004229</name>
</gene>
<keyword evidence="11" id="KW-1185">Reference proteome</keyword>
<accession>A0A852TYP4</accession>
<dbReference type="Pfam" id="PF00067">
    <property type="entry name" value="p450"/>
    <property type="match status" value="2"/>
</dbReference>
<name>A0A852TYP4_9ACTN</name>
<dbReference type="FunFam" id="1.10.630.10:FF:000018">
    <property type="entry name" value="Cytochrome P450 monooxygenase"/>
    <property type="match status" value="1"/>
</dbReference>
<comment type="similarity">
    <text evidence="1 8">Belongs to the cytochrome P450 family.</text>
</comment>
<dbReference type="PRINTS" id="PR00359">
    <property type="entry name" value="BP450"/>
</dbReference>
<evidence type="ECO:0000256" key="1">
    <source>
        <dbReference type="ARBA" id="ARBA00010617"/>
    </source>
</evidence>
<evidence type="ECO:0008006" key="12">
    <source>
        <dbReference type="Google" id="ProtNLM"/>
    </source>
</evidence>
<dbReference type="InterPro" id="IPR001128">
    <property type="entry name" value="Cyt_P450"/>
</dbReference>
<dbReference type="InterPro" id="IPR017972">
    <property type="entry name" value="Cyt_P450_CS"/>
</dbReference>
<keyword evidence="4 8" id="KW-0560">Oxidoreductase</keyword>
<dbReference type="InterPro" id="IPR036396">
    <property type="entry name" value="Cyt_P450_sf"/>
</dbReference>
<dbReference type="EMBL" id="JACCCC010000001">
    <property type="protein sequence ID" value="NYE49109.1"/>
    <property type="molecule type" value="Genomic_DNA"/>
</dbReference>
<dbReference type="Gene3D" id="1.10.630.10">
    <property type="entry name" value="Cytochrome P450"/>
    <property type="match status" value="1"/>
</dbReference>
<dbReference type="GO" id="GO:0016705">
    <property type="term" value="F:oxidoreductase activity, acting on paired donors, with incorporation or reduction of molecular oxygen"/>
    <property type="evidence" value="ECO:0007669"/>
    <property type="project" value="InterPro"/>
</dbReference>
<dbReference type="GO" id="GO:0005506">
    <property type="term" value="F:iron ion binding"/>
    <property type="evidence" value="ECO:0007669"/>
    <property type="project" value="InterPro"/>
</dbReference>
<evidence type="ECO:0000256" key="7">
    <source>
        <dbReference type="ARBA" id="ARBA00023157"/>
    </source>
</evidence>
<keyword evidence="2 8" id="KW-0349">Heme</keyword>
<evidence type="ECO:0000256" key="4">
    <source>
        <dbReference type="ARBA" id="ARBA00023002"/>
    </source>
</evidence>
<feature type="region of interest" description="Disordered" evidence="9">
    <location>
        <begin position="1"/>
        <end position="22"/>
    </location>
</feature>
<reference evidence="10 11" key="1">
    <citation type="submission" date="2020-07" db="EMBL/GenBank/DDBJ databases">
        <title>Sequencing the genomes of 1000 actinobacteria strains.</title>
        <authorList>
            <person name="Klenk H.-P."/>
        </authorList>
    </citation>
    <scope>NUCLEOTIDE SEQUENCE [LARGE SCALE GENOMIC DNA]</scope>
    <source>
        <strain evidence="10 11">CXB654</strain>
    </source>
</reference>
<dbReference type="PANTHER" id="PTHR46696">
    <property type="entry name" value="P450, PUTATIVE (EUROFUNG)-RELATED"/>
    <property type="match status" value="1"/>
</dbReference>
<comment type="caution">
    <text evidence="10">The sequence shown here is derived from an EMBL/GenBank/DDBJ whole genome shotgun (WGS) entry which is preliminary data.</text>
</comment>
<evidence type="ECO:0000313" key="11">
    <source>
        <dbReference type="Proteomes" id="UP000589036"/>
    </source>
</evidence>
<dbReference type="GO" id="GO:0004497">
    <property type="term" value="F:monooxygenase activity"/>
    <property type="evidence" value="ECO:0007669"/>
    <property type="project" value="UniProtKB-KW"/>
</dbReference>
<protein>
    <recommendedName>
        <fullName evidence="12">Cytochrome P450</fullName>
    </recommendedName>
</protein>
<dbReference type="PROSITE" id="PS00477">
    <property type="entry name" value="ALPHA_2_MACROGLOBULIN"/>
    <property type="match status" value="1"/>
</dbReference>
<dbReference type="Proteomes" id="UP000589036">
    <property type="component" value="Unassembled WGS sequence"/>
</dbReference>
<keyword evidence="7" id="KW-1015">Disulfide bond</keyword>
<dbReference type="PANTHER" id="PTHR46696:SF1">
    <property type="entry name" value="CYTOCHROME P450 YJIB-RELATED"/>
    <property type="match status" value="1"/>
</dbReference>
<dbReference type="InterPro" id="IPR002397">
    <property type="entry name" value="Cyt_P450_B"/>
</dbReference>
<dbReference type="SUPFAM" id="SSF48264">
    <property type="entry name" value="Cytochrome P450"/>
    <property type="match status" value="1"/>
</dbReference>
<evidence type="ECO:0000256" key="5">
    <source>
        <dbReference type="ARBA" id="ARBA00023004"/>
    </source>
</evidence>
<dbReference type="RefSeq" id="WP_179644827.1">
    <property type="nucleotide sequence ID" value="NZ_BAAAYY010000031.1"/>
</dbReference>
<evidence type="ECO:0000256" key="2">
    <source>
        <dbReference type="ARBA" id="ARBA00022617"/>
    </source>
</evidence>
<dbReference type="AlphaFoldDB" id="A0A852TYP4"/>
<evidence type="ECO:0000313" key="10">
    <source>
        <dbReference type="EMBL" id="NYE49109.1"/>
    </source>
</evidence>
<keyword evidence="6 8" id="KW-0503">Monooxygenase</keyword>
<sequence>MSTTTEPGAARPGGEFSLTDPELLTDPYGTVARIRERGAAVRARFMDGSLIWLFTRDAEVRTVLNDPRFVVDPASVPGHRAPNTRVDVMRAMGITEDMIPYLTEGMLDRDAPDHTRLRKLVSRAFTVRRVSELRPRVEEITEGLLDALPAHAEDGVVDLVEHFAYPLPITVICEMVGVPEEDRPLWLEWSHALFSMRPEEIEPTMWAMVDHIRGMIERRRAAPSDDLLDALIRVQDDDGDRLSETELITMVFTLVIAGHETTAHLIGNGTAALLTHPDQMALLRGDPGLLPAAVHELQRWCGPILMTRLRYAAEDLELGGVRLSAGEPVQAMLVGANRDPRHFSDPERLDLMRRPPGCGEQHVGFGHGAHYCLGAALARQEAEVAFGALLRRHPDLELGVAEQDLEWQPVPTMRRLVRLPVRI</sequence>
<dbReference type="GO" id="GO:0020037">
    <property type="term" value="F:heme binding"/>
    <property type="evidence" value="ECO:0007669"/>
    <property type="project" value="InterPro"/>
</dbReference>
<dbReference type="CDD" id="cd11029">
    <property type="entry name" value="CYP107-like"/>
    <property type="match status" value="1"/>
</dbReference>
<organism evidence="10 11">
    <name type="scientific">Spinactinospora alkalitolerans</name>
    <dbReference type="NCBI Taxonomy" id="687207"/>
    <lineage>
        <taxon>Bacteria</taxon>
        <taxon>Bacillati</taxon>
        <taxon>Actinomycetota</taxon>
        <taxon>Actinomycetes</taxon>
        <taxon>Streptosporangiales</taxon>
        <taxon>Nocardiopsidaceae</taxon>
        <taxon>Spinactinospora</taxon>
    </lineage>
</organism>
<evidence type="ECO:0000256" key="9">
    <source>
        <dbReference type="SAM" id="MobiDB-lite"/>
    </source>
</evidence>
<dbReference type="PROSITE" id="PS00086">
    <property type="entry name" value="CYTOCHROME_P450"/>
    <property type="match status" value="1"/>
</dbReference>
<keyword evidence="3 8" id="KW-0479">Metal-binding</keyword>
<evidence type="ECO:0000256" key="6">
    <source>
        <dbReference type="ARBA" id="ARBA00023033"/>
    </source>
</evidence>